<proteinExistence type="predicted"/>
<dbReference type="Proteomes" id="UP000314294">
    <property type="component" value="Unassembled WGS sequence"/>
</dbReference>
<reference evidence="1 2" key="1">
    <citation type="submission" date="2019-03" db="EMBL/GenBank/DDBJ databases">
        <title>First draft genome of Liparis tanakae, snailfish: a comprehensive survey of snailfish specific genes.</title>
        <authorList>
            <person name="Kim W."/>
            <person name="Song I."/>
            <person name="Jeong J.-H."/>
            <person name="Kim D."/>
            <person name="Kim S."/>
            <person name="Ryu S."/>
            <person name="Song J.Y."/>
            <person name="Lee S.K."/>
        </authorList>
    </citation>
    <scope>NUCLEOTIDE SEQUENCE [LARGE SCALE GENOMIC DNA]</scope>
    <source>
        <tissue evidence="1">Muscle</tissue>
    </source>
</reference>
<evidence type="ECO:0000313" key="1">
    <source>
        <dbReference type="EMBL" id="TNN89307.1"/>
    </source>
</evidence>
<protein>
    <submittedName>
        <fullName evidence="1">Uncharacterized protein</fullName>
    </submittedName>
</protein>
<organism evidence="1 2">
    <name type="scientific">Liparis tanakae</name>
    <name type="common">Tanaka's snailfish</name>
    <dbReference type="NCBI Taxonomy" id="230148"/>
    <lineage>
        <taxon>Eukaryota</taxon>
        <taxon>Metazoa</taxon>
        <taxon>Chordata</taxon>
        <taxon>Craniata</taxon>
        <taxon>Vertebrata</taxon>
        <taxon>Euteleostomi</taxon>
        <taxon>Actinopterygii</taxon>
        <taxon>Neopterygii</taxon>
        <taxon>Teleostei</taxon>
        <taxon>Neoteleostei</taxon>
        <taxon>Acanthomorphata</taxon>
        <taxon>Eupercaria</taxon>
        <taxon>Perciformes</taxon>
        <taxon>Cottioidei</taxon>
        <taxon>Cottales</taxon>
        <taxon>Liparidae</taxon>
        <taxon>Liparis</taxon>
    </lineage>
</organism>
<accession>A0A4Z2JH77</accession>
<keyword evidence="2" id="KW-1185">Reference proteome</keyword>
<sequence length="66" mass="7154">MIVRASWPASPPSSTCIRCHGGSAISDTHPGPGGVASACRTHRFPLTTQHLEITRMDLDFMVFSRT</sequence>
<name>A0A4Z2JH77_9TELE</name>
<comment type="caution">
    <text evidence="1">The sequence shown here is derived from an EMBL/GenBank/DDBJ whole genome shotgun (WGS) entry which is preliminary data.</text>
</comment>
<evidence type="ECO:0000313" key="2">
    <source>
        <dbReference type="Proteomes" id="UP000314294"/>
    </source>
</evidence>
<gene>
    <name evidence="1" type="ORF">EYF80_000595</name>
</gene>
<dbReference type="EMBL" id="SRLO01000002">
    <property type="protein sequence ID" value="TNN89307.1"/>
    <property type="molecule type" value="Genomic_DNA"/>
</dbReference>
<dbReference type="AlphaFoldDB" id="A0A4Z2JH77"/>